<evidence type="ECO:0000313" key="8">
    <source>
        <dbReference type="Proteomes" id="UP001177943"/>
    </source>
</evidence>
<keyword evidence="4" id="KW-0564">Palmitate</keyword>
<keyword evidence="1" id="KW-1003">Cell membrane</keyword>
<dbReference type="KEGG" id="pwn:QNH46_01765"/>
<reference evidence="7" key="1">
    <citation type="submission" date="2023-05" db="EMBL/GenBank/DDBJ databases">
        <title>Comparative genomics of Bacillaceae isolates and their secondary metabolite potential.</title>
        <authorList>
            <person name="Song L."/>
            <person name="Nielsen L.J."/>
            <person name="Mohite O."/>
            <person name="Xu X."/>
            <person name="Weber T."/>
            <person name="Kovacs A.T."/>
        </authorList>
    </citation>
    <scope>NUCLEOTIDE SEQUENCE</scope>
    <source>
        <strain evidence="7">B2_4</strain>
    </source>
</reference>
<sequence length="439" mass="47341">MKRITKMMVSTLLVASLAVGLSACGNSSGTNSSSGTNNGTAPKAEKVTLSFWGISTAEPERSELEKIIKEWNDNNPDIQIEYSGTENNAYKTKIKTAIAAGEAPDIMYSWTGGFAQPFVEAGKILSLDEYLTDETKDQMLPGALDNITYDGKVYGITYGQMAGALYVNTELFDQYQVKIPTTFSELMTAVDTFNQNGVKPMITGMKDLWPGMWIYDMIALRESGSQLSLDALNGKASFTDPAFVNAADKIQQLVNAGAFGNGVLGMTQDEAEAEFNQGKVAMLFGGNWMASKMEADSSMVKGKIKAVRFPASEDGKGDPTEYVGGGSDAMLVSADTKYKEQAVKAATYLAKAQAEQGYLSGINLPTWKYDSLDQSQINPLAKEIMDNIITGAAGSVPVWDIYLNGADAKTHQDLVAEVFANQITPEQFGAQMQDKVNGN</sequence>
<dbReference type="AlphaFoldDB" id="A0AA95I8M0"/>
<keyword evidence="5" id="KW-0449">Lipoprotein</keyword>
<evidence type="ECO:0000256" key="2">
    <source>
        <dbReference type="ARBA" id="ARBA00022729"/>
    </source>
</evidence>
<dbReference type="PANTHER" id="PTHR43649">
    <property type="entry name" value="ARABINOSE-BINDING PROTEIN-RELATED"/>
    <property type="match status" value="1"/>
</dbReference>
<organism evidence="7 8">
    <name type="scientific">Paenibacillus woosongensis</name>
    <dbReference type="NCBI Taxonomy" id="307580"/>
    <lineage>
        <taxon>Bacteria</taxon>
        <taxon>Bacillati</taxon>
        <taxon>Bacillota</taxon>
        <taxon>Bacilli</taxon>
        <taxon>Bacillales</taxon>
        <taxon>Paenibacillaceae</taxon>
        <taxon>Paenibacillus</taxon>
    </lineage>
</organism>
<dbReference type="PANTHER" id="PTHR43649:SF33">
    <property type="entry name" value="POLYGALACTURONAN_RHAMNOGALACTURONAN-BINDING PROTEIN YTCQ"/>
    <property type="match status" value="1"/>
</dbReference>
<dbReference type="InterPro" id="IPR050490">
    <property type="entry name" value="Bact_solute-bd_prot1"/>
</dbReference>
<dbReference type="Gene3D" id="3.40.190.10">
    <property type="entry name" value="Periplasmic binding protein-like II"/>
    <property type="match status" value="2"/>
</dbReference>
<evidence type="ECO:0000256" key="1">
    <source>
        <dbReference type="ARBA" id="ARBA00022475"/>
    </source>
</evidence>
<dbReference type="SUPFAM" id="SSF53850">
    <property type="entry name" value="Periplasmic binding protein-like II"/>
    <property type="match status" value="1"/>
</dbReference>
<evidence type="ECO:0000256" key="4">
    <source>
        <dbReference type="ARBA" id="ARBA00023139"/>
    </source>
</evidence>
<dbReference type="EMBL" id="CP126084">
    <property type="protein sequence ID" value="WHX49444.1"/>
    <property type="molecule type" value="Genomic_DNA"/>
</dbReference>
<gene>
    <name evidence="7" type="ORF">QNH46_01765</name>
</gene>
<evidence type="ECO:0000256" key="6">
    <source>
        <dbReference type="SAM" id="SignalP"/>
    </source>
</evidence>
<feature type="signal peptide" evidence="6">
    <location>
        <begin position="1"/>
        <end position="23"/>
    </location>
</feature>
<dbReference type="PROSITE" id="PS51257">
    <property type="entry name" value="PROKAR_LIPOPROTEIN"/>
    <property type="match status" value="1"/>
</dbReference>
<feature type="chain" id="PRO_5041693472" evidence="6">
    <location>
        <begin position="24"/>
        <end position="439"/>
    </location>
</feature>
<keyword evidence="3" id="KW-0472">Membrane</keyword>
<evidence type="ECO:0000256" key="5">
    <source>
        <dbReference type="ARBA" id="ARBA00023288"/>
    </source>
</evidence>
<evidence type="ECO:0000256" key="3">
    <source>
        <dbReference type="ARBA" id="ARBA00023136"/>
    </source>
</evidence>
<dbReference type="Proteomes" id="UP001177943">
    <property type="component" value="Chromosome"/>
</dbReference>
<dbReference type="InterPro" id="IPR006059">
    <property type="entry name" value="SBP"/>
</dbReference>
<dbReference type="Pfam" id="PF01547">
    <property type="entry name" value="SBP_bac_1"/>
    <property type="match status" value="1"/>
</dbReference>
<keyword evidence="2 6" id="KW-0732">Signal</keyword>
<protein>
    <submittedName>
        <fullName evidence="7">Extracellular solute-binding protein</fullName>
    </submittedName>
</protein>
<dbReference type="RefSeq" id="WP_283926653.1">
    <property type="nucleotide sequence ID" value="NZ_CP126084.1"/>
</dbReference>
<accession>A0AA95I8M0</accession>
<proteinExistence type="predicted"/>
<name>A0AA95I8M0_9BACL</name>
<evidence type="ECO:0000313" key="7">
    <source>
        <dbReference type="EMBL" id="WHX49444.1"/>
    </source>
</evidence>